<dbReference type="InParanoid" id="G0QYR9"/>
<evidence type="ECO:0000256" key="5">
    <source>
        <dbReference type="SAM" id="MobiDB-lite"/>
    </source>
</evidence>
<keyword evidence="2 4" id="KW-0689">Ribosomal protein</keyword>
<dbReference type="PANTHER" id="PTHR11593">
    <property type="entry name" value="60S RIBOSOMAL PROTEIN L17"/>
    <property type="match status" value="1"/>
</dbReference>
<feature type="region of interest" description="Disordered" evidence="5">
    <location>
        <begin position="166"/>
        <end position="185"/>
    </location>
</feature>
<dbReference type="InterPro" id="IPR001063">
    <property type="entry name" value="Ribosomal_uL22"/>
</dbReference>
<gene>
    <name evidence="6" type="ORF">IMG5_151780</name>
</gene>
<dbReference type="GO" id="GO:0022625">
    <property type="term" value="C:cytosolic large ribosomal subunit"/>
    <property type="evidence" value="ECO:0007669"/>
    <property type="project" value="TreeGrafter"/>
</dbReference>
<protein>
    <recommendedName>
        <fullName evidence="8">60S ribosomal protein L17</fullName>
    </recommendedName>
</protein>
<evidence type="ECO:0000313" key="7">
    <source>
        <dbReference type="Proteomes" id="UP000008983"/>
    </source>
</evidence>
<dbReference type="FunCoup" id="G0QYR9">
    <property type="interactions" value="408"/>
</dbReference>
<dbReference type="GO" id="GO:0002181">
    <property type="term" value="P:cytoplasmic translation"/>
    <property type="evidence" value="ECO:0007669"/>
    <property type="project" value="TreeGrafter"/>
</dbReference>
<sequence>MGKTKYSREPAVPTKAVKASAKDLRIHFKNTYEVVNAIKGMNLSFAQRYLKDVLDRKRCVPFVRFTGCIGRTAQAKEFGRTQGRWPVKSVKVILGLLDNLSANASAKNLNSSNLVLAHGQVNKAQKGRRRTYRAHGRIGPYLNSGCHVEIFAVEKAAQVKKEAKKEATKKLTRKQQQKTKLAIGN</sequence>
<evidence type="ECO:0008006" key="8">
    <source>
        <dbReference type="Google" id="ProtNLM"/>
    </source>
</evidence>
<evidence type="ECO:0000313" key="6">
    <source>
        <dbReference type="EMBL" id="EGR29630.1"/>
    </source>
</evidence>
<dbReference type="RefSeq" id="XP_004030866.1">
    <property type="nucleotide sequence ID" value="XM_004030818.1"/>
</dbReference>
<comment type="similarity">
    <text evidence="1 4">Belongs to the universal ribosomal protein uL22 family.</text>
</comment>
<dbReference type="GO" id="GO:0003735">
    <property type="term" value="F:structural constituent of ribosome"/>
    <property type="evidence" value="ECO:0007669"/>
    <property type="project" value="InterPro"/>
</dbReference>
<dbReference type="CDD" id="cd00336">
    <property type="entry name" value="Ribosomal_L22"/>
    <property type="match status" value="1"/>
</dbReference>
<dbReference type="STRING" id="857967.G0QYR9"/>
<reference evidence="6 7" key="1">
    <citation type="submission" date="2011-07" db="EMBL/GenBank/DDBJ databases">
        <authorList>
            <person name="Coyne R."/>
            <person name="Brami D."/>
            <person name="Johnson J."/>
            <person name="Hostetler J."/>
            <person name="Hannick L."/>
            <person name="Clark T."/>
            <person name="Cassidy-Hanley D."/>
            <person name="Inman J."/>
        </authorList>
    </citation>
    <scope>NUCLEOTIDE SEQUENCE [LARGE SCALE GENOMIC DNA]</scope>
    <source>
        <strain evidence="6 7">G5</strain>
    </source>
</reference>
<proteinExistence type="inferred from homology"/>
<name>G0QYR9_ICHMU</name>
<keyword evidence="7" id="KW-1185">Reference proteome</keyword>
<evidence type="ECO:0000256" key="2">
    <source>
        <dbReference type="ARBA" id="ARBA00022980"/>
    </source>
</evidence>
<dbReference type="EMBL" id="GL984125">
    <property type="protein sequence ID" value="EGR29630.1"/>
    <property type="molecule type" value="Genomic_DNA"/>
</dbReference>
<keyword evidence="3 4" id="KW-0687">Ribonucleoprotein</keyword>
<evidence type="ECO:0000256" key="1">
    <source>
        <dbReference type="ARBA" id="ARBA00009451"/>
    </source>
</evidence>
<organism evidence="6 7">
    <name type="scientific">Ichthyophthirius multifiliis</name>
    <name type="common">White spot disease agent</name>
    <name type="synonym">Ich</name>
    <dbReference type="NCBI Taxonomy" id="5932"/>
    <lineage>
        <taxon>Eukaryota</taxon>
        <taxon>Sar</taxon>
        <taxon>Alveolata</taxon>
        <taxon>Ciliophora</taxon>
        <taxon>Intramacronucleata</taxon>
        <taxon>Oligohymenophorea</taxon>
        <taxon>Hymenostomatida</taxon>
        <taxon>Ophryoglenina</taxon>
        <taxon>Ichthyophthirius</taxon>
    </lineage>
</organism>
<dbReference type="AlphaFoldDB" id="G0QYR9"/>
<dbReference type="SUPFAM" id="SSF54843">
    <property type="entry name" value="Ribosomal protein L22"/>
    <property type="match status" value="1"/>
</dbReference>
<dbReference type="NCBIfam" id="TIGR01038">
    <property type="entry name" value="uL22_arch_euk"/>
    <property type="match status" value="1"/>
</dbReference>
<accession>G0QYR9</accession>
<evidence type="ECO:0000256" key="3">
    <source>
        <dbReference type="ARBA" id="ARBA00023274"/>
    </source>
</evidence>
<dbReference type="PANTHER" id="PTHR11593:SF10">
    <property type="entry name" value="60S RIBOSOMAL PROTEIN L17"/>
    <property type="match status" value="1"/>
</dbReference>
<dbReference type="InterPro" id="IPR036394">
    <property type="entry name" value="Ribosomal_uL22_sf"/>
</dbReference>
<dbReference type="eggNOG" id="KOG3353">
    <property type="taxonomic scope" value="Eukaryota"/>
</dbReference>
<evidence type="ECO:0000256" key="4">
    <source>
        <dbReference type="RuleBase" id="RU004005"/>
    </source>
</evidence>
<dbReference type="OrthoDB" id="304509at2759"/>
<dbReference type="InterPro" id="IPR005721">
    <property type="entry name" value="Ribosomal_uL22_euk/arc"/>
</dbReference>
<dbReference type="OMA" id="NTYETAR"/>
<dbReference type="Pfam" id="PF00237">
    <property type="entry name" value="Ribosomal_L22"/>
    <property type="match status" value="1"/>
</dbReference>
<dbReference type="Gene3D" id="3.90.470.10">
    <property type="entry name" value="Ribosomal protein L22/L17"/>
    <property type="match status" value="1"/>
</dbReference>
<dbReference type="GeneID" id="14905734"/>
<dbReference type="Proteomes" id="UP000008983">
    <property type="component" value="Unassembled WGS sequence"/>
</dbReference>